<dbReference type="InterPro" id="IPR023210">
    <property type="entry name" value="NADP_OxRdtase_dom"/>
</dbReference>
<comment type="caution">
    <text evidence="7">The sequence shown here is derived from an EMBL/GenBank/DDBJ whole genome shotgun (WGS) entry which is preliminary data.</text>
</comment>
<dbReference type="PROSITE" id="PS00062">
    <property type="entry name" value="ALDOKETO_REDUCTASE_2"/>
    <property type="match status" value="1"/>
</dbReference>
<reference evidence="7" key="1">
    <citation type="submission" date="2020-06" db="EMBL/GenBank/DDBJ databases">
        <title>WGS assembly of Ceratodon purpureus strain R40.</title>
        <authorList>
            <person name="Carey S.B."/>
            <person name="Jenkins J."/>
            <person name="Shu S."/>
            <person name="Lovell J.T."/>
            <person name="Sreedasyam A."/>
            <person name="Maumus F."/>
            <person name="Tiley G.P."/>
            <person name="Fernandez-Pozo N."/>
            <person name="Barry K."/>
            <person name="Chen C."/>
            <person name="Wang M."/>
            <person name="Lipzen A."/>
            <person name="Daum C."/>
            <person name="Saski C.A."/>
            <person name="Payton A.C."/>
            <person name="Mcbreen J.C."/>
            <person name="Conrad R.E."/>
            <person name="Kollar L.M."/>
            <person name="Olsson S."/>
            <person name="Huttunen S."/>
            <person name="Landis J.B."/>
            <person name="Wickett N.J."/>
            <person name="Johnson M.G."/>
            <person name="Rensing S.A."/>
            <person name="Grimwood J."/>
            <person name="Schmutz J."/>
            <person name="Mcdaniel S.F."/>
        </authorList>
    </citation>
    <scope>NUCLEOTIDE SEQUENCE</scope>
    <source>
        <strain evidence="7">R40</strain>
    </source>
</reference>
<dbReference type="SUPFAM" id="SSF51430">
    <property type="entry name" value="NAD(P)-linked oxidoreductase"/>
    <property type="match status" value="1"/>
</dbReference>
<sequence length="315" mass="35075">MSTQGESVCTAGGSPVAALAFGTSGIAPELTQCCVFSALRAGYRHIDCAPLYGNEVEVGKAIARALSQGLLRRDELFVTTKLLCTHQEPEDVLPCLQQSLRDLQLEYVDLFLIHWPLKFRKGTGFPPKEEDFLPLDIKSTWRAMESTVEVGLTRAIGVSNFSTKKLESLLEYAVVKPAFDQVEMHPGWQQQTLRAFCKPRGILVSAFAALGAPGTFYGRNDILSLPLVLELASKHKKTPAQIAIRWSLQQGVCTIVKSSNAARIEENNDVWDWKLSEEDLKRFSNIPQSRMPVKLWCNLTTSPYRSAQDLWDGEC</sequence>
<evidence type="ECO:0000256" key="2">
    <source>
        <dbReference type="ARBA" id="ARBA00022857"/>
    </source>
</evidence>
<dbReference type="EMBL" id="CM026423">
    <property type="protein sequence ID" value="KAG0581878.1"/>
    <property type="molecule type" value="Genomic_DNA"/>
</dbReference>
<evidence type="ECO:0000313" key="7">
    <source>
        <dbReference type="EMBL" id="KAG0581878.1"/>
    </source>
</evidence>
<gene>
    <name evidence="7" type="ORF">KC19_3G016500</name>
</gene>
<dbReference type="PIRSF" id="PIRSF000097">
    <property type="entry name" value="AKR"/>
    <property type="match status" value="1"/>
</dbReference>
<dbReference type="AlphaFoldDB" id="A0A8T0IH65"/>
<protein>
    <recommendedName>
        <fullName evidence="6">NADP-dependent oxidoreductase domain-containing protein</fullName>
    </recommendedName>
</protein>
<dbReference type="Gene3D" id="3.20.20.100">
    <property type="entry name" value="NADP-dependent oxidoreductase domain"/>
    <property type="match status" value="1"/>
</dbReference>
<evidence type="ECO:0000256" key="1">
    <source>
        <dbReference type="ARBA" id="ARBA00007905"/>
    </source>
</evidence>
<dbReference type="GO" id="GO:0016491">
    <property type="term" value="F:oxidoreductase activity"/>
    <property type="evidence" value="ECO:0007669"/>
    <property type="project" value="InterPro"/>
</dbReference>
<feature type="active site" description="Proton donor" evidence="3">
    <location>
        <position position="52"/>
    </location>
</feature>
<evidence type="ECO:0000259" key="6">
    <source>
        <dbReference type="Pfam" id="PF00248"/>
    </source>
</evidence>
<evidence type="ECO:0000256" key="4">
    <source>
        <dbReference type="PIRSR" id="PIRSR000097-2"/>
    </source>
</evidence>
<comment type="similarity">
    <text evidence="1">Belongs to the aldo/keto reductase family.</text>
</comment>
<dbReference type="InterPro" id="IPR020471">
    <property type="entry name" value="AKR"/>
</dbReference>
<accession>A0A8T0IH65</accession>
<dbReference type="FunFam" id="3.20.20.100:FF:000013">
    <property type="entry name" value="NADPH-dependent codeinone reductase 1-1"/>
    <property type="match status" value="1"/>
</dbReference>
<dbReference type="PROSITE" id="PS00798">
    <property type="entry name" value="ALDOKETO_REDUCTASE_1"/>
    <property type="match status" value="1"/>
</dbReference>
<feature type="site" description="Lowers pKa of active site Tyr" evidence="5">
    <location>
        <position position="81"/>
    </location>
</feature>
<dbReference type="PANTHER" id="PTHR11732">
    <property type="entry name" value="ALDO/KETO REDUCTASE"/>
    <property type="match status" value="1"/>
</dbReference>
<name>A0A8T0IH65_CERPU</name>
<organism evidence="7 8">
    <name type="scientific">Ceratodon purpureus</name>
    <name type="common">Fire moss</name>
    <name type="synonym">Dicranum purpureum</name>
    <dbReference type="NCBI Taxonomy" id="3225"/>
    <lineage>
        <taxon>Eukaryota</taxon>
        <taxon>Viridiplantae</taxon>
        <taxon>Streptophyta</taxon>
        <taxon>Embryophyta</taxon>
        <taxon>Bryophyta</taxon>
        <taxon>Bryophytina</taxon>
        <taxon>Bryopsida</taxon>
        <taxon>Dicranidae</taxon>
        <taxon>Pseudoditrichales</taxon>
        <taxon>Ditrichaceae</taxon>
        <taxon>Ceratodon</taxon>
    </lineage>
</organism>
<dbReference type="InterPro" id="IPR018170">
    <property type="entry name" value="Aldo/ket_reductase_CS"/>
</dbReference>
<dbReference type="InterPro" id="IPR036812">
    <property type="entry name" value="NAD(P)_OxRdtase_dom_sf"/>
</dbReference>
<dbReference type="Pfam" id="PF00248">
    <property type="entry name" value="Aldo_ket_red"/>
    <property type="match status" value="1"/>
</dbReference>
<evidence type="ECO:0000256" key="5">
    <source>
        <dbReference type="PIRSR" id="PIRSR000097-3"/>
    </source>
</evidence>
<evidence type="ECO:0000256" key="3">
    <source>
        <dbReference type="PIRSR" id="PIRSR000097-1"/>
    </source>
</evidence>
<feature type="domain" description="NADP-dependent oxidoreductase" evidence="6">
    <location>
        <begin position="25"/>
        <end position="284"/>
    </location>
</feature>
<keyword evidence="2" id="KW-0521">NADP</keyword>
<proteinExistence type="inferred from homology"/>
<dbReference type="PROSITE" id="PS00063">
    <property type="entry name" value="ALDOKETO_REDUCTASE_3"/>
    <property type="match status" value="1"/>
</dbReference>
<dbReference type="PRINTS" id="PR00069">
    <property type="entry name" value="ALDKETRDTASE"/>
</dbReference>
<dbReference type="Proteomes" id="UP000822688">
    <property type="component" value="Chromosome 3"/>
</dbReference>
<feature type="binding site" evidence="4">
    <location>
        <position position="114"/>
    </location>
    <ligand>
        <name>substrate</name>
    </ligand>
</feature>
<evidence type="ECO:0000313" key="8">
    <source>
        <dbReference type="Proteomes" id="UP000822688"/>
    </source>
</evidence>
<keyword evidence="8" id="KW-1185">Reference proteome</keyword>